<dbReference type="OrthoDB" id="2440420at2759"/>
<keyword evidence="2" id="KW-1185">Reference proteome</keyword>
<protein>
    <submittedName>
        <fullName evidence="1">4514_t:CDS:1</fullName>
    </submittedName>
</protein>
<dbReference type="EMBL" id="CAJVPK010002686">
    <property type="protein sequence ID" value="CAG8616800.1"/>
    <property type="molecule type" value="Genomic_DNA"/>
</dbReference>
<evidence type="ECO:0000313" key="1">
    <source>
        <dbReference type="EMBL" id="CAG8616800.1"/>
    </source>
</evidence>
<dbReference type="Proteomes" id="UP000789706">
    <property type="component" value="Unassembled WGS sequence"/>
</dbReference>
<reference evidence="1" key="1">
    <citation type="submission" date="2021-06" db="EMBL/GenBank/DDBJ databases">
        <authorList>
            <person name="Kallberg Y."/>
            <person name="Tangrot J."/>
            <person name="Rosling A."/>
        </authorList>
    </citation>
    <scope>NUCLEOTIDE SEQUENCE</scope>
    <source>
        <strain evidence="1">AZ414A</strain>
    </source>
</reference>
<evidence type="ECO:0000313" key="2">
    <source>
        <dbReference type="Proteomes" id="UP000789706"/>
    </source>
</evidence>
<comment type="caution">
    <text evidence="1">The sequence shown here is derived from an EMBL/GenBank/DDBJ whole genome shotgun (WGS) entry which is preliminary data.</text>
</comment>
<dbReference type="AlphaFoldDB" id="A0A9N9CZ60"/>
<feature type="non-terminal residue" evidence="1">
    <location>
        <position position="71"/>
    </location>
</feature>
<accession>A0A9N9CZ60</accession>
<organism evidence="1 2">
    <name type="scientific">Diversispora eburnea</name>
    <dbReference type="NCBI Taxonomy" id="1213867"/>
    <lineage>
        <taxon>Eukaryota</taxon>
        <taxon>Fungi</taxon>
        <taxon>Fungi incertae sedis</taxon>
        <taxon>Mucoromycota</taxon>
        <taxon>Glomeromycotina</taxon>
        <taxon>Glomeromycetes</taxon>
        <taxon>Diversisporales</taxon>
        <taxon>Diversisporaceae</taxon>
        <taxon>Diversispora</taxon>
    </lineage>
</organism>
<sequence length="71" mass="7576">MLKLAGGAGTGARSRRTLHSPLNLSDYSIECIHPHCPARMIKYTTRGRDTKAAANIALSGASISPKCQSHK</sequence>
<name>A0A9N9CZ60_9GLOM</name>
<proteinExistence type="predicted"/>
<gene>
    <name evidence="1" type="ORF">DEBURN_LOCUS10202</name>
</gene>